<feature type="domain" description="DUF4158" evidence="2">
    <location>
        <begin position="5"/>
        <end position="80"/>
    </location>
</feature>
<dbReference type="STRING" id="1666911.HLUCCA11_24220"/>
<dbReference type="EMBL" id="LJZR01000118">
    <property type="protein sequence ID" value="KPQ31227.1"/>
    <property type="molecule type" value="Genomic_DNA"/>
</dbReference>
<comment type="caution">
    <text evidence="3">The sequence shown here is derived from an EMBL/GenBank/DDBJ whole genome shotgun (WGS) entry which is preliminary data.</text>
</comment>
<dbReference type="AlphaFoldDB" id="A0A0P8BCD0"/>
<evidence type="ECO:0000313" key="4">
    <source>
        <dbReference type="Proteomes" id="UP000050465"/>
    </source>
</evidence>
<dbReference type="InterPro" id="IPR025296">
    <property type="entry name" value="DUF4158"/>
</dbReference>
<organism evidence="3 4">
    <name type="scientific">Phormidesmis priestleyi Ana</name>
    <dbReference type="NCBI Taxonomy" id="1666911"/>
    <lineage>
        <taxon>Bacteria</taxon>
        <taxon>Bacillati</taxon>
        <taxon>Cyanobacteriota</taxon>
        <taxon>Cyanophyceae</taxon>
        <taxon>Leptolyngbyales</taxon>
        <taxon>Leptolyngbyaceae</taxon>
        <taxon>Phormidesmis</taxon>
    </lineage>
</organism>
<name>A0A0P8BCD0_9CYAN</name>
<accession>A0A0P8BCD0</accession>
<dbReference type="Proteomes" id="UP000050465">
    <property type="component" value="Unassembled WGS sequence"/>
</dbReference>
<evidence type="ECO:0000256" key="1">
    <source>
        <dbReference type="SAM" id="MobiDB-lite"/>
    </source>
</evidence>
<evidence type="ECO:0000313" key="3">
    <source>
        <dbReference type="EMBL" id="KPQ31227.1"/>
    </source>
</evidence>
<proteinExistence type="predicted"/>
<evidence type="ECO:0000259" key="2">
    <source>
        <dbReference type="Pfam" id="PF13700"/>
    </source>
</evidence>
<feature type="region of interest" description="Disordered" evidence="1">
    <location>
        <begin position="1"/>
        <end position="24"/>
    </location>
</feature>
<gene>
    <name evidence="3" type="ORF">HLUCCA11_24220</name>
</gene>
<reference evidence="3 4" key="1">
    <citation type="submission" date="2015-09" db="EMBL/GenBank/DDBJ databases">
        <title>Identification and resolution of microdiversity through metagenomic sequencing of parallel consortia.</title>
        <authorList>
            <person name="Nelson W.C."/>
            <person name="Romine M.F."/>
            <person name="Lindemann S.R."/>
        </authorList>
    </citation>
    <scope>NUCLEOTIDE SEQUENCE [LARGE SCALE GENOMIC DNA]</scope>
    <source>
        <strain evidence="3">Ana</strain>
    </source>
</reference>
<protein>
    <recommendedName>
        <fullName evidence="2">DUF4158 domain-containing protein</fullName>
    </recommendedName>
</protein>
<sequence length="100" mass="10878">MPSVEETAYPRLKSNPSPEALGTLYTPTDKEIALAKQTVRGDLPTVSFLVLLKTFQTVGYPMQLSEVPTSIIRRVASSVDSQLTPEEIALTTPLEPACVM</sequence>
<dbReference type="Pfam" id="PF13700">
    <property type="entry name" value="DUF4158"/>
    <property type="match status" value="1"/>
</dbReference>